<sequence>MDLLECRLAIDDLDSFVADLGAIGDRHGTTVQAFDARYVADRAHLERAVELADRAIERGENVARDRAVEILLYAAGRRQIDRALEMGVDEGGGPAVILVDGTGENEDKNETEETAAADAEAATIETLGDLDAVVGIEPTLDAVDRETIHTFFSITDAERSATDASLGALVRERVALLEVQK</sequence>
<dbReference type="Gene3D" id="3.30.2380.10">
    <property type="entry name" value="CGI121/TPRKB"/>
    <property type="match status" value="1"/>
</dbReference>
<comment type="similarity">
    <text evidence="1">Belongs to the CGI121/TPRKB family.</text>
</comment>
<dbReference type="Pfam" id="PF08617">
    <property type="entry name" value="CGI-121"/>
    <property type="match status" value="1"/>
</dbReference>
<dbReference type="InterPro" id="IPR036504">
    <property type="entry name" value="CGI121/TPRKB_sf"/>
</dbReference>
<evidence type="ECO:0000313" key="2">
    <source>
        <dbReference type="EMBL" id="MFC4540870.1"/>
    </source>
</evidence>
<dbReference type="Proteomes" id="UP001595898">
    <property type="component" value="Unassembled WGS sequence"/>
</dbReference>
<dbReference type="SUPFAM" id="SSF143870">
    <property type="entry name" value="PF0523-like"/>
    <property type="match status" value="1"/>
</dbReference>
<dbReference type="AlphaFoldDB" id="A0ABD5PJU2"/>
<protein>
    <submittedName>
        <fullName evidence="2">KEOPS complex subunit Cgi121</fullName>
    </submittedName>
</protein>
<name>A0ABD5PJU2_9EURY</name>
<proteinExistence type="inferred from homology"/>
<dbReference type="PIRSF" id="PIRSF022062">
    <property type="entry name" value="UCP022062"/>
    <property type="match status" value="1"/>
</dbReference>
<dbReference type="RefSeq" id="WP_250139028.1">
    <property type="nucleotide sequence ID" value="NZ_JALIQP010000001.1"/>
</dbReference>
<dbReference type="EMBL" id="JBHSFA010000002">
    <property type="protein sequence ID" value="MFC4540870.1"/>
    <property type="molecule type" value="Genomic_DNA"/>
</dbReference>
<dbReference type="NCBIfam" id="NF011465">
    <property type="entry name" value="PRK14886.1-1"/>
    <property type="match status" value="1"/>
</dbReference>
<organism evidence="2 3">
    <name type="scientific">Halosolutus amylolyticus</name>
    <dbReference type="NCBI Taxonomy" id="2932267"/>
    <lineage>
        <taxon>Archaea</taxon>
        <taxon>Methanobacteriati</taxon>
        <taxon>Methanobacteriota</taxon>
        <taxon>Stenosarchaea group</taxon>
        <taxon>Halobacteria</taxon>
        <taxon>Halobacteriales</taxon>
        <taxon>Natrialbaceae</taxon>
        <taxon>Halosolutus</taxon>
    </lineage>
</organism>
<dbReference type="InterPro" id="IPR016799">
    <property type="entry name" value="UCP022062"/>
</dbReference>
<evidence type="ECO:0000313" key="3">
    <source>
        <dbReference type="Proteomes" id="UP001595898"/>
    </source>
</evidence>
<reference evidence="2 3" key="1">
    <citation type="journal article" date="2019" name="Int. J. Syst. Evol. Microbiol.">
        <title>The Global Catalogue of Microorganisms (GCM) 10K type strain sequencing project: providing services to taxonomists for standard genome sequencing and annotation.</title>
        <authorList>
            <consortium name="The Broad Institute Genomics Platform"/>
            <consortium name="The Broad Institute Genome Sequencing Center for Infectious Disease"/>
            <person name="Wu L."/>
            <person name="Ma J."/>
        </authorList>
    </citation>
    <scope>NUCLEOTIDE SEQUENCE [LARGE SCALE GENOMIC DNA]</scope>
    <source>
        <strain evidence="2 3">WLHS5</strain>
    </source>
</reference>
<dbReference type="InterPro" id="IPR013926">
    <property type="entry name" value="CGI121/TPRKB"/>
</dbReference>
<keyword evidence="3" id="KW-1185">Reference proteome</keyword>
<evidence type="ECO:0000256" key="1">
    <source>
        <dbReference type="ARBA" id="ARBA00005546"/>
    </source>
</evidence>
<gene>
    <name evidence="2" type="primary">cgi121</name>
    <name evidence="2" type="ORF">ACFO5R_02875</name>
</gene>
<comment type="caution">
    <text evidence="2">The sequence shown here is derived from an EMBL/GenBank/DDBJ whole genome shotgun (WGS) entry which is preliminary data.</text>
</comment>
<accession>A0ABD5PJU2</accession>